<organism evidence="1 2">
    <name type="scientific">Paenibacillus aurantiacus</name>
    <dbReference type="NCBI Taxonomy" id="1936118"/>
    <lineage>
        <taxon>Bacteria</taxon>
        <taxon>Bacillati</taxon>
        <taxon>Bacillota</taxon>
        <taxon>Bacilli</taxon>
        <taxon>Bacillales</taxon>
        <taxon>Paenibacillaceae</taxon>
        <taxon>Paenibacillus</taxon>
    </lineage>
</organism>
<sequence>MYEYVSRDRVKIGTSLTEKEIDELIHDSELDVLQFSEPLDEALPDALNERFFAHRPDVWLRVYGHYAEAADLRFLARMTHVTKLSLDCLMDAANLDAIAHLCKLEALRLDIYQLNSLDVLYDVPDSLDYLHIGKTKSKKPDLYAIQRFGRLRTLEIYGQNRNIDAIRYLKQLDTLAIGSTTLDDVSYLASLPKLRSLELSNLGLRDMHALATLTRIEQLKLWNAKLPGDLSFISGLNALQELTLEAMASVEELPKLSNLRDLRSIRLENMKNLKRLDELEDAPALEEFAHYFVAKLTPAHFLPVLRNPSVRKVNLGFQSAKKYEAFEKLAVLHGKTPRSWYR</sequence>
<evidence type="ECO:0000313" key="1">
    <source>
        <dbReference type="EMBL" id="MFB9328097.1"/>
    </source>
</evidence>
<dbReference type="Gene3D" id="3.80.10.10">
    <property type="entry name" value="Ribonuclease Inhibitor"/>
    <property type="match status" value="1"/>
</dbReference>
<dbReference type="RefSeq" id="WP_377497071.1">
    <property type="nucleotide sequence ID" value="NZ_JBHMDO010000033.1"/>
</dbReference>
<protein>
    <recommendedName>
        <fullName evidence="3">Leucine-rich repeat domain-containing protein</fullName>
    </recommendedName>
</protein>
<gene>
    <name evidence="1" type="ORF">ACFFSY_19390</name>
</gene>
<evidence type="ECO:0000313" key="2">
    <source>
        <dbReference type="Proteomes" id="UP001589747"/>
    </source>
</evidence>
<proteinExistence type="predicted"/>
<dbReference type="InterPro" id="IPR032675">
    <property type="entry name" value="LRR_dom_sf"/>
</dbReference>
<accession>A0ABV5KSA8</accession>
<dbReference type="Proteomes" id="UP001589747">
    <property type="component" value="Unassembled WGS sequence"/>
</dbReference>
<evidence type="ECO:0008006" key="3">
    <source>
        <dbReference type="Google" id="ProtNLM"/>
    </source>
</evidence>
<name>A0ABV5KSA8_9BACL</name>
<keyword evidence="2" id="KW-1185">Reference proteome</keyword>
<dbReference type="SUPFAM" id="SSF52058">
    <property type="entry name" value="L domain-like"/>
    <property type="match status" value="1"/>
</dbReference>
<comment type="caution">
    <text evidence="1">The sequence shown here is derived from an EMBL/GenBank/DDBJ whole genome shotgun (WGS) entry which is preliminary data.</text>
</comment>
<dbReference type="EMBL" id="JBHMDO010000033">
    <property type="protein sequence ID" value="MFB9328097.1"/>
    <property type="molecule type" value="Genomic_DNA"/>
</dbReference>
<reference evidence="1 2" key="1">
    <citation type="submission" date="2024-09" db="EMBL/GenBank/DDBJ databases">
        <authorList>
            <person name="Sun Q."/>
            <person name="Mori K."/>
        </authorList>
    </citation>
    <scope>NUCLEOTIDE SEQUENCE [LARGE SCALE GENOMIC DNA]</scope>
    <source>
        <strain evidence="1 2">TISTR 2452</strain>
    </source>
</reference>